<name>A0A9P5JUX8_9AGAM</name>
<proteinExistence type="predicted"/>
<keyword evidence="4" id="KW-1185">Reference proteome</keyword>
<comment type="caution">
    <text evidence="2">The sequence shown here is derived from an EMBL/GenBank/DDBJ whole genome shotgun (WGS) entry which is preliminary data.</text>
</comment>
<gene>
    <name evidence="3" type="ORF">DFH94DRAFT_173924</name>
    <name evidence="2" type="ORF">DFH94DRAFT_69962</name>
</gene>
<feature type="compositionally biased region" description="Polar residues" evidence="1">
    <location>
        <begin position="105"/>
        <end position="131"/>
    </location>
</feature>
<organism evidence="2 4">
    <name type="scientific">Russula ochroleuca</name>
    <dbReference type="NCBI Taxonomy" id="152965"/>
    <lineage>
        <taxon>Eukaryota</taxon>
        <taxon>Fungi</taxon>
        <taxon>Dikarya</taxon>
        <taxon>Basidiomycota</taxon>
        <taxon>Agaricomycotina</taxon>
        <taxon>Agaricomycetes</taxon>
        <taxon>Russulales</taxon>
        <taxon>Russulaceae</taxon>
        <taxon>Russula</taxon>
    </lineage>
</organism>
<sequence length="131" mass="14025">MTGANYTGGKRNVARTRFRDSARRVQKNHFGRRRLGILSRGLVNGTYQPAEEETTSGISGILLEHAQKEISRTPVSVPEHQTGARGAACTLDPSSSTGSSTTSSNLVPSNLRLTHTLDNGSCESSRPLSSN</sequence>
<dbReference type="AlphaFoldDB" id="A0A9P5JUX8"/>
<evidence type="ECO:0000313" key="2">
    <source>
        <dbReference type="EMBL" id="KAF8461813.1"/>
    </source>
</evidence>
<evidence type="ECO:0000313" key="4">
    <source>
        <dbReference type="Proteomes" id="UP000759537"/>
    </source>
</evidence>
<feature type="compositionally biased region" description="Low complexity" evidence="1">
    <location>
        <begin position="94"/>
        <end position="104"/>
    </location>
</feature>
<reference evidence="2" key="2">
    <citation type="journal article" date="2020" name="Nat. Commun.">
        <title>Large-scale genome sequencing of mycorrhizal fungi provides insights into the early evolution of symbiotic traits.</title>
        <authorList>
            <person name="Miyauchi S."/>
            <person name="Kiss E."/>
            <person name="Kuo A."/>
            <person name="Drula E."/>
            <person name="Kohler A."/>
            <person name="Sanchez-Garcia M."/>
            <person name="Morin E."/>
            <person name="Andreopoulos B."/>
            <person name="Barry K.W."/>
            <person name="Bonito G."/>
            <person name="Buee M."/>
            <person name="Carver A."/>
            <person name="Chen C."/>
            <person name="Cichocki N."/>
            <person name="Clum A."/>
            <person name="Culley D."/>
            <person name="Crous P.W."/>
            <person name="Fauchery L."/>
            <person name="Girlanda M."/>
            <person name="Hayes R.D."/>
            <person name="Keri Z."/>
            <person name="LaButti K."/>
            <person name="Lipzen A."/>
            <person name="Lombard V."/>
            <person name="Magnuson J."/>
            <person name="Maillard F."/>
            <person name="Murat C."/>
            <person name="Nolan M."/>
            <person name="Ohm R.A."/>
            <person name="Pangilinan J."/>
            <person name="Pereira M.F."/>
            <person name="Perotto S."/>
            <person name="Peter M."/>
            <person name="Pfister S."/>
            <person name="Riley R."/>
            <person name="Sitrit Y."/>
            <person name="Stielow J.B."/>
            <person name="Szollosi G."/>
            <person name="Zifcakova L."/>
            <person name="Stursova M."/>
            <person name="Spatafora J.W."/>
            <person name="Tedersoo L."/>
            <person name="Vaario L.M."/>
            <person name="Yamada A."/>
            <person name="Yan M."/>
            <person name="Wang P."/>
            <person name="Xu J."/>
            <person name="Bruns T."/>
            <person name="Baldrian P."/>
            <person name="Vilgalys R."/>
            <person name="Dunand C."/>
            <person name="Henrissat B."/>
            <person name="Grigoriev I.V."/>
            <person name="Hibbett D."/>
            <person name="Nagy L.G."/>
            <person name="Martin F.M."/>
        </authorList>
    </citation>
    <scope>NUCLEOTIDE SEQUENCE</scope>
    <source>
        <strain evidence="2">Prilba</strain>
    </source>
</reference>
<dbReference type="OrthoDB" id="3260134at2759"/>
<dbReference type="Proteomes" id="UP000759537">
    <property type="component" value="Unassembled WGS sequence"/>
</dbReference>
<feature type="region of interest" description="Disordered" evidence="1">
    <location>
        <begin position="1"/>
        <end position="29"/>
    </location>
</feature>
<accession>A0A9P5JUX8</accession>
<evidence type="ECO:0000256" key="1">
    <source>
        <dbReference type="SAM" id="MobiDB-lite"/>
    </source>
</evidence>
<dbReference type="EMBL" id="WHVB01000002">
    <property type="protein sequence ID" value="KAF8486194.1"/>
    <property type="molecule type" value="Genomic_DNA"/>
</dbReference>
<protein>
    <submittedName>
        <fullName evidence="2">Uncharacterized protein</fullName>
    </submittedName>
</protein>
<dbReference type="EMBL" id="WHVB01000112">
    <property type="protein sequence ID" value="KAF8461813.1"/>
    <property type="molecule type" value="Genomic_DNA"/>
</dbReference>
<evidence type="ECO:0000313" key="3">
    <source>
        <dbReference type="EMBL" id="KAF8486194.1"/>
    </source>
</evidence>
<feature type="region of interest" description="Disordered" evidence="1">
    <location>
        <begin position="69"/>
        <end position="131"/>
    </location>
</feature>
<reference evidence="2" key="1">
    <citation type="submission" date="2019-10" db="EMBL/GenBank/DDBJ databases">
        <authorList>
            <consortium name="DOE Joint Genome Institute"/>
            <person name="Kuo A."/>
            <person name="Miyauchi S."/>
            <person name="Kiss E."/>
            <person name="Drula E."/>
            <person name="Kohler A."/>
            <person name="Sanchez-Garcia M."/>
            <person name="Andreopoulos B."/>
            <person name="Barry K.W."/>
            <person name="Bonito G."/>
            <person name="Buee M."/>
            <person name="Carver A."/>
            <person name="Chen C."/>
            <person name="Cichocki N."/>
            <person name="Clum A."/>
            <person name="Culley D."/>
            <person name="Crous P.W."/>
            <person name="Fauchery L."/>
            <person name="Girlanda M."/>
            <person name="Hayes R."/>
            <person name="Keri Z."/>
            <person name="LaButti K."/>
            <person name="Lipzen A."/>
            <person name="Lombard V."/>
            <person name="Magnuson J."/>
            <person name="Maillard F."/>
            <person name="Morin E."/>
            <person name="Murat C."/>
            <person name="Nolan M."/>
            <person name="Ohm R."/>
            <person name="Pangilinan J."/>
            <person name="Pereira M."/>
            <person name="Perotto S."/>
            <person name="Peter M."/>
            <person name="Riley R."/>
            <person name="Sitrit Y."/>
            <person name="Stielow B."/>
            <person name="Szollosi G."/>
            <person name="Zifcakova L."/>
            <person name="Stursova M."/>
            <person name="Spatafora J.W."/>
            <person name="Tedersoo L."/>
            <person name="Vaario L.-M."/>
            <person name="Yamada A."/>
            <person name="Yan M."/>
            <person name="Wang P."/>
            <person name="Xu J."/>
            <person name="Bruns T."/>
            <person name="Baldrian P."/>
            <person name="Vilgalys R."/>
            <person name="Henrissat B."/>
            <person name="Grigoriev I.V."/>
            <person name="Hibbett D."/>
            <person name="Nagy L.G."/>
            <person name="Martin F.M."/>
        </authorList>
    </citation>
    <scope>NUCLEOTIDE SEQUENCE</scope>
    <source>
        <strain evidence="2">Prilba</strain>
    </source>
</reference>